<evidence type="ECO:0000313" key="3">
    <source>
        <dbReference type="Proteomes" id="UP000504612"/>
    </source>
</evidence>
<sequence>MQVKVVAFFLAICLMLTLEGTSARPGSIDSFDNNNVGSNSFNDNGNSYNSGGSGGNGGSFDNNKVGDNSFNDNGNSYNGPEIVY</sequence>
<protein>
    <submittedName>
        <fullName evidence="4">Insoluble matrix shell protein 4-like</fullName>
    </submittedName>
</protein>
<feature type="signal peptide" evidence="2">
    <location>
        <begin position="1"/>
        <end position="23"/>
    </location>
</feature>
<organism evidence="3 4">
    <name type="scientific">Notechis scutatus</name>
    <name type="common">mainland tiger snake</name>
    <dbReference type="NCBI Taxonomy" id="8663"/>
    <lineage>
        <taxon>Eukaryota</taxon>
        <taxon>Metazoa</taxon>
        <taxon>Chordata</taxon>
        <taxon>Craniata</taxon>
        <taxon>Vertebrata</taxon>
        <taxon>Euteleostomi</taxon>
        <taxon>Lepidosauria</taxon>
        <taxon>Squamata</taxon>
        <taxon>Bifurcata</taxon>
        <taxon>Unidentata</taxon>
        <taxon>Episquamata</taxon>
        <taxon>Toxicofera</taxon>
        <taxon>Serpentes</taxon>
        <taxon>Colubroidea</taxon>
        <taxon>Elapidae</taxon>
        <taxon>Hydrophiinae</taxon>
        <taxon>Notechis</taxon>
    </lineage>
</organism>
<accession>A0A6J1VVL7</accession>
<evidence type="ECO:0000313" key="4">
    <source>
        <dbReference type="RefSeq" id="XP_026544019.1"/>
    </source>
</evidence>
<dbReference type="GeneID" id="113425926"/>
<proteinExistence type="predicted"/>
<evidence type="ECO:0000256" key="2">
    <source>
        <dbReference type="SAM" id="SignalP"/>
    </source>
</evidence>
<gene>
    <name evidence="4" type="primary">LOC113425926</name>
</gene>
<dbReference type="Proteomes" id="UP000504612">
    <property type="component" value="Unplaced"/>
</dbReference>
<name>A0A6J1VVL7_9SAUR</name>
<reference evidence="4" key="1">
    <citation type="submission" date="2025-08" db="UniProtKB">
        <authorList>
            <consortium name="RefSeq"/>
        </authorList>
    </citation>
    <scope>IDENTIFICATION</scope>
</reference>
<dbReference type="KEGG" id="nss:113425926"/>
<feature type="region of interest" description="Disordered" evidence="1">
    <location>
        <begin position="22"/>
        <end position="84"/>
    </location>
</feature>
<evidence type="ECO:0000256" key="1">
    <source>
        <dbReference type="SAM" id="MobiDB-lite"/>
    </source>
</evidence>
<dbReference type="AlphaFoldDB" id="A0A6J1VVL7"/>
<keyword evidence="2" id="KW-0732">Signal</keyword>
<keyword evidence="3" id="KW-1185">Reference proteome</keyword>
<dbReference type="RefSeq" id="XP_026544019.1">
    <property type="nucleotide sequence ID" value="XM_026688234.1"/>
</dbReference>
<feature type="chain" id="PRO_5026870908" evidence="2">
    <location>
        <begin position="24"/>
        <end position="84"/>
    </location>
</feature>
<feature type="compositionally biased region" description="Low complexity" evidence="1">
    <location>
        <begin position="29"/>
        <end position="50"/>
    </location>
</feature>
<feature type="compositionally biased region" description="Polar residues" evidence="1">
    <location>
        <begin position="65"/>
        <end position="78"/>
    </location>
</feature>